<accession>A0A1I6AW26</accession>
<dbReference type="STRING" id="112413.SAMN05421854_12133"/>
<dbReference type="Gene3D" id="3.10.180.10">
    <property type="entry name" value="2,3-Dihydroxybiphenyl 1,2-Dioxygenase, domain 1"/>
    <property type="match status" value="1"/>
</dbReference>
<name>A0A1I6AW26_9PSEU</name>
<dbReference type="InterPro" id="IPR029068">
    <property type="entry name" value="Glyas_Bleomycin-R_OHBP_Dase"/>
</dbReference>
<dbReference type="Pfam" id="PF00903">
    <property type="entry name" value="Glyoxalase"/>
    <property type="match status" value="1"/>
</dbReference>
<dbReference type="InterPro" id="IPR037523">
    <property type="entry name" value="VOC_core"/>
</dbReference>
<dbReference type="AlphaFoldDB" id="A0A1I6AW26"/>
<dbReference type="Proteomes" id="UP000199137">
    <property type="component" value="Unassembled WGS sequence"/>
</dbReference>
<dbReference type="PANTHER" id="PTHR36437">
    <property type="entry name" value="GLYOXALASE/BLEOMYCIN RESISTANCE PROTEIN/DIOXYGENASE"/>
    <property type="match status" value="1"/>
</dbReference>
<protein>
    <recommendedName>
        <fullName evidence="1">VOC domain-containing protein</fullName>
    </recommendedName>
</protein>
<dbReference type="RefSeq" id="WP_208865506.1">
    <property type="nucleotide sequence ID" value="NZ_FOWC01000021.1"/>
</dbReference>
<dbReference type="PANTHER" id="PTHR36437:SF2">
    <property type="entry name" value="GLYOXALASE_BLEOMYCIN RESISTANCE PROTEIN_DIOXYGENASE"/>
    <property type="match status" value="1"/>
</dbReference>
<dbReference type="EMBL" id="FOWC01000021">
    <property type="protein sequence ID" value="SFQ72707.1"/>
    <property type="molecule type" value="Genomic_DNA"/>
</dbReference>
<dbReference type="PROSITE" id="PS51819">
    <property type="entry name" value="VOC"/>
    <property type="match status" value="1"/>
</dbReference>
<proteinExistence type="predicted"/>
<evidence type="ECO:0000313" key="3">
    <source>
        <dbReference type="Proteomes" id="UP000199137"/>
    </source>
</evidence>
<dbReference type="SUPFAM" id="SSF54593">
    <property type="entry name" value="Glyoxalase/Bleomycin resistance protein/Dihydroxybiphenyl dioxygenase"/>
    <property type="match status" value="1"/>
</dbReference>
<evidence type="ECO:0000313" key="2">
    <source>
        <dbReference type="EMBL" id="SFQ72707.1"/>
    </source>
</evidence>
<organism evidence="2 3">
    <name type="scientific">Amycolatopsis rubida</name>
    <dbReference type="NCBI Taxonomy" id="112413"/>
    <lineage>
        <taxon>Bacteria</taxon>
        <taxon>Bacillati</taxon>
        <taxon>Actinomycetota</taxon>
        <taxon>Actinomycetes</taxon>
        <taxon>Pseudonocardiales</taxon>
        <taxon>Pseudonocardiaceae</taxon>
        <taxon>Amycolatopsis</taxon>
    </lineage>
</organism>
<sequence>MAFLQLTAIIVDDYDEAIAFFTRALGFDLAEDSPSLTNDGRPKRWVVVRPPGGETGILLAQADGERQSRAIGDQHAGRVGFFLRVDDFAASYERMRDAGVEFLGEPRTEPYGRVAVFRDLAGNRWDLLGPAAS</sequence>
<gene>
    <name evidence="2" type="ORF">SAMN05421854_12133</name>
</gene>
<evidence type="ECO:0000259" key="1">
    <source>
        <dbReference type="PROSITE" id="PS51819"/>
    </source>
</evidence>
<dbReference type="InterPro" id="IPR004360">
    <property type="entry name" value="Glyas_Fos-R_dOase_dom"/>
</dbReference>
<reference evidence="2 3" key="1">
    <citation type="submission" date="2016-10" db="EMBL/GenBank/DDBJ databases">
        <authorList>
            <person name="de Groot N.N."/>
        </authorList>
    </citation>
    <scope>NUCLEOTIDE SEQUENCE [LARGE SCALE GENOMIC DNA]</scope>
    <source>
        <strain evidence="2 3">DSM 44637</strain>
    </source>
</reference>
<feature type="domain" description="VOC" evidence="1">
    <location>
        <begin position="2"/>
        <end position="130"/>
    </location>
</feature>